<dbReference type="PROSITE" id="PS00615">
    <property type="entry name" value="C_TYPE_LECTIN_1"/>
    <property type="match status" value="1"/>
</dbReference>
<sequence>MYLGCWSNGGGDPTLTTLEGTGNPHLGESYTTREDKARKCARAADFVAALYFALFDGGQCYTSSEPTLPNSDDCVEGFGTTNAVDVYSVSGFSCSSSSPQIDTDGVTVYCQLPVDVPPFPVVVTCDDDYDCEAVGSIADTDVSICCKKWGSWTSWSSCSVTCGVGSQTRTRPCLMEPCDVDSTTESRDCMTIECPLVVEWGSWTSWSSCSVTCGVGSQTRTRPCLMEPCDVDSTTESRDCMTIECPLVVDYMYLGCWSNGGGDPTLTTLEGTGNPHLGESYTTREDKARKCARAADFVAALFFALFDGGQCYTSSEPTLSNSDDCFEGFGTTNAVDVYSVSGFSCSSSSPQIDTDGVTVYCQLPVDVPPFPVVVTCDDDYDCEAVGSIADTDVSICCKKWGPWTTWSSCTATCGGGSQTRTRQCLNEPCGDTVEEVRDCMTIECPLIFDYVYLGCWSDDSTDPQLITLEDTGNPHLQENFISREEKARKCARAADHVEASYFALLDGGQCFASSEPTTTSLSNECVDGFGTNIGADVYSVSGFACSSSSAQTNGEGLTVYCYLPIDVPTFPFPLESCEADYACEIVGAITEEWDIWTEWSECLVTCGGSTQTRTRSCMLDSCDGPSEDTRDCMTIECPQFVEYFYVGCWSSVDILFSLEGTSPHLDGAFGIRTDRGRKCARAASDAHKAYFALKDGGECYAFSDLPGSSDSAECVQGFGTNNAIDVYSVTELLCSTGIPNRDTEGNNIYCEQPDGVMFTVVDSCVDGYACEHVGKEAGVSMCCLVDIECPPNQVYNSCGSACPPTCDIPFPVGECTEQCIEGCFCEDGLILDIGNVCIPQSECGCYVMNTLYRFNEILPNGETCSCEFTNTVCSGCHFYELNTTPETWYNAKNICEDKGGRLAVLNEASVFNLVRQFIFNNGYDDDVKHGFWFGLNDLVNESEFVWSDNTTLLDGDYTMWARKQPSGGIRPLGDQDCVQMWKKRAFRWDDTNCAARKGYICEYTDGCF</sequence>
<accession>A0ABM0GWD8</accession>
<dbReference type="GeneID" id="100378926"/>
<evidence type="ECO:0000256" key="5">
    <source>
        <dbReference type="ARBA" id="ARBA00023157"/>
    </source>
</evidence>
<evidence type="ECO:0000259" key="6">
    <source>
        <dbReference type="PROSITE" id="PS50041"/>
    </source>
</evidence>
<dbReference type="InterPro" id="IPR002919">
    <property type="entry name" value="TIL_dom"/>
</dbReference>
<dbReference type="InterPro" id="IPR000884">
    <property type="entry name" value="TSP1_rpt"/>
</dbReference>
<dbReference type="InterPro" id="IPR052065">
    <property type="entry name" value="Compl_asym_regulator"/>
</dbReference>
<dbReference type="RefSeq" id="XP_002738803.1">
    <property type="nucleotide sequence ID" value="XM_002738757.1"/>
</dbReference>
<dbReference type="Pfam" id="PF00090">
    <property type="entry name" value="TSP_1"/>
    <property type="match status" value="4"/>
</dbReference>
<dbReference type="InterPro" id="IPR016186">
    <property type="entry name" value="C-type_lectin-like/link_sf"/>
</dbReference>
<evidence type="ECO:0000256" key="3">
    <source>
        <dbReference type="ARBA" id="ARBA00022729"/>
    </source>
</evidence>
<dbReference type="Pfam" id="PF00059">
    <property type="entry name" value="Lectin_C"/>
    <property type="match status" value="1"/>
</dbReference>
<dbReference type="SMART" id="SM00034">
    <property type="entry name" value="CLECT"/>
    <property type="match status" value="1"/>
</dbReference>
<dbReference type="CDD" id="cd19941">
    <property type="entry name" value="TIL"/>
    <property type="match status" value="1"/>
</dbReference>
<gene>
    <name evidence="8" type="primary">LOC100378926</name>
</gene>
<dbReference type="Gene3D" id="3.10.100.10">
    <property type="entry name" value="Mannose-Binding Protein A, subunit A"/>
    <property type="match status" value="1"/>
</dbReference>
<evidence type="ECO:0000256" key="1">
    <source>
        <dbReference type="ARBA" id="ARBA00004613"/>
    </source>
</evidence>
<keyword evidence="3" id="KW-0732">Signal</keyword>
<reference evidence="8" key="1">
    <citation type="submission" date="2025-08" db="UniProtKB">
        <authorList>
            <consortium name="RefSeq"/>
        </authorList>
    </citation>
    <scope>IDENTIFICATION</scope>
    <source>
        <tissue evidence="8">Testes</tissue>
    </source>
</reference>
<dbReference type="InterPro" id="IPR036084">
    <property type="entry name" value="Ser_inhib-like_sf"/>
</dbReference>
<dbReference type="InterPro" id="IPR016187">
    <property type="entry name" value="CTDL_fold"/>
</dbReference>
<protein>
    <submittedName>
        <fullName evidence="8">SCO-spondin-like</fullName>
    </submittedName>
</protein>
<keyword evidence="2" id="KW-0964">Secreted</keyword>
<dbReference type="InterPro" id="IPR001304">
    <property type="entry name" value="C-type_lectin-like"/>
</dbReference>
<dbReference type="PANTHER" id="PTHR22906">
    <property type="entry name" value="PROPERDIN"/>
    <property type="match status" value="1"/>
</dbReference>
<dbReference type="PROSITE" id="PS50092">
    <property type="entry name" value="TSP1"/>
    <property type="match status" value="4"/>
</dbReference>
<dbReference type="CDD" id="cd00037">
    <property type="entry name" value="CLECT"/>
    <property type="match status" value="1"/>
</dbReference>
<dbReference type="SUPFAM" id="SSF82895">
    <property type="entry name" value="TSP-1 type 1 repeat"/>
    <property type="match status" value="4"/>
</dbReference>
<dbReference type="InterPro" id="IPR036383">
    <property type="entry name" value="TSP1_rpt_sf"/>
</dbReference>
<dbReference type="SUPFAM" id="SSF56436">
    <property type="entry name" value="C-type lectin-like"/>
    <property type="match status" value="1"/>
</dbReference>
<dbReference type="PANTHER" id="PTHR22906:SF43">
    <property type="entry name" value="PROPERDIN"/>
    <property type="match status" value="1"/>
</dbReference>
<comment type="subcellular location">
    <subcellularLocation>
        <location evidence="1">Secreted</location>
    </subcellularLocation>
</comment>
<evidence type="ECO:0000256" key="4">
    <source>
        <dbReference type="ARBA" id="ARBA00022737"/>
    </source>
</evidence>
<dbReference type="PROSITE" id="PS50041">
    <property type="entry name" value="C_TYPE_LECTIN_2"/>
    <property type="match status" value="1"/>
</dbReference>
<dbReference type="Gene3D" id="2.10.25.10">
    <property type="entry name" value="Laminin"/>
    <property type="match status" value="1"/>
</dbReference>
<evidence type="ECO:0000313" key="7">
    <source>
        <dbReference type="Proteomes" id="UP000694865"/>
    </source>
</evidence>
<keyword evidence="5" id="KW-1015">Disulfide bond</keyword>
<dbReference type="InterPro" id="IPR018378">
    <property type="entry name" value="C-type_lectin_CS"/>
</dbReference>
<dbReference type="Pfam" id="PF01826">
    <property type="entry name" value="TIL"/>
    <property type="match status" value="1"/>
</dbReference>
<dbReference type="Proteomes" id="UP000694865">
    <property type="component" value="Unplaced"/>
</dbReference>
<dbReference type="SMART" id="SM00209">
    <property type="entry name" value="TSP1"/>
    <property type="match status" value="4"/>
</dbReference>
<keyword evidence="4" id="KW-0677">Repeat</keyword>
<feature type="domain" description="C-type lectin" evidence="6">
    <location>
        <begin position="874"/>
        <end position="1002"/>
    </location>
</feature>
<proteinExistence type="predicted"/>
<evidence type="ECO:0000313" key="8">
    <source>
        <dbReference type="RefSeq" id="XP_002738803.1"/>
    </source>
</evidence>
<name>A0ABM0GWD8_SACKO</name>
<dbReference type="Gene3D" id="2.20.100.10">
    <property type="entry name" value="Thrombospondin type-1 (TSP1) repeat"/>
    <property type="match status" value="4"/>
</dbReference>
<keyword evidence="7" id="KW-1185">Reference proteome</keyword>
<organism evidence="7 8">
    <name type="scientific">Saccoglossus kowalevskii</name>
    <name type="common">Acorn worm</name>
    <dbReference type="NCBI Taxonomy" id="10224"/>
    <lineage>
        <taxon>Eukaryota</taxon>
        <taxon>Metazoa</taxon>
        <taxon>Hemichordata</taxon>
        <taxon>Enteropneusta</taxon>
        <taxon>Harrimaniidae</taxon>
        <taxon>Saccoglossus</taxon>
    </lineage>
</organism>
<dbReference type="SUPFAM" id="SSF57567">
    <property type="entry name" value="Serine protease inhibitors"/>
    <property type="match status" value="1"/>
</dbReference>
<evidence type="ECO:0000256" key="2">
    <source>
        <dbReference type="ARBA" id="ARBA00022525"/>
    </source>
</evidence>